<dbReference type="EMBL" id="BLKM01011744">
    <property type="protein sequence ID" value="GFG34242.1"/>
    <property type="molecule type" value="Genomic_DNA"/>
</dbReference>
<proteinExistence type="predicted"/>
<sequence>MKTFERAIILIAAGYISYSSSDEVSNSLDFHPLIPPILGNTLPPMESVPCVCGVFLSGQFVKGSHNPPKGNAALLHEQPEPLPCNPFGNKQCINKCLDLVSITQ</sequence>
<evidence type="ECO:0000313" key="1">
    <source>
        <dbReference type="EMBL" id="GFG34242.1"/>
    </source>
</evidence>
<comment type="caution">
    <text evidence="1">The sequence shown here is derived from an EMBL/GenBank/DDBJ whole genome shotgun (WGS) entry which is preliminary data.</text>
</comment>
<name>A0A6L2PSU5_COPFO</name>
<organism evidence="1 2">
    <name type="scientific">Coptotermes formosanus</name>
    <name type="common">Formosan subterranean termite</name>
    <dbReference type="NCBI Taxonomy" id="36987"/>
    <lineage>
        <taxon>Eukaryota</taxon>
        <taxon>Metazoa</taxon>
        <taxon>Ecdysozoa</taxon>
        <taxon>Arthropoda</taxon>
        <taxon>Hexapoda</taxon>
        <taxon>Insecta</taxon>
        <taxon>Pterygota</taxon>
        <taxon>Neoptera</taxon>
        <taxon>Polyneoptera</taxon>
        <taxon>Dictyoptera</taxon>
        <taxon>Blattodea</taxon>
        <taxon>Blattoidea</taxon>
        <taxon>Termitoidae</taxon>
        <taxon>Rhinotermitidae</taxon>
        <taxon>Coptotermes</taxon>
    </lineage>
</organism>
<dbReference type="AlphaFoldDB" id="A0A6L2PSU5"/>
<reference evidence="2" key="1">
    <citation type="submission" date="2020-01" db="EMBL/GenBank/DDBJ databases">
        <title>Draft genome sequence of the Termite Coptotermes fromosanus.</title>
        <authorList>
            <person name="Itakura S."/>
            <person name="Yosikawa Y."/>
            <person name="Umezawa K."/>
        </authorList>
    </citation>
    <scope>NUCLEOTIDE SEQUENCE [LARGE SCALE GENOMIC DNA]</scope>
</reference>
<dbReference type="InParanoid" id="A0A6L2PSU5"/>
<dbReference type="OrthoDB" id="7412264at2759"/>
<keyword evidence="2" id="KW-1185">Reference proteome</keyword>
<protein>
    <submittedName>
        <fullName evidence="1">Uncharacterized protein</fullName>
    </submittedName>
</protein>
<accession>A0A6L2PSU5</accession>
<gene>
    <name evidence="1" type="ORF">Cfor_08197</name>
</gene>
<evidence type="ECO:0000313" key="2">
    <source>
        <dbReference type="Proteomes" id="UP000502823"/>
    </source>
</evidence>
<dbReference type="Proteomes" id="UP000502823">
    <property type="component" value="Unassembled WGS sequence"/>
</dbReference>